<gene>
    <name evidence="2" type="ORF">BAUCODRAFT_125579</name>
</gene>
<sequence>MPSSLSPQKYRHSGSSDECRRWTATPVADETVLSRSASDPAECSLQVGLSLSYSPFFLLCKTRLSLQSTQDVCFSIHCRQNMRSHLVDLASFALAASGTTTRTLWSNYTTVQMYSVVSPSTLTLTTSDWTSKACSGLGSPSQRMATFTAASDLPEASLGTRFDPQPRKSTNRAITTGRTPSCSDTSTTCSTANTWPAVSSSNGSSTAVSQRLGVSTAGTGAPDASVNRSPDPKEPNSAQATARYTFILDIAIDRNVGLGILEPFASDGLTPPSAIPTPPAYSMALTVTVAVPTPTSSTILYGCAPVTSASTRSSTELPDILDRVGQWEIDIYAIFEVVLKAFEMILDLVRIILDIRQLVKLAEIVGILRPRRVEV</sequence>
<feature type="region of interest" description="Disordered" evidence="1">
    <location>
        <begin position="156"/>
        <end position="238"/>
    </location>
</feature>
<dbReference type="GeneID" id="19107982"/>
<organism evidence="2 3">
    <name type="scientific">Baudoinia panamericana (strain UAMH 10762)</name>
    <name type="common">Angels' share fungus</name>
    <name type="synonym">Baudoinia compniacensis (strain UAMH 10762)</name>
    <dbReference type="NCBI Taxonomy" id="717646"/>
    <lineage>
        <taxon>Eukaryota</taxon>
        <taxon>Fungi</taxon>
        <taxon>Dikarya</taxon>
        <taxon>Ascomycota</taxon>
        <taxon>Pezizomycotina</taxon>
        <taxon>Dothideomycetes</taxon>
        <taxon>Dothideomycetidae</taxon>
        <taxon>Mycosphaerellales</taxon>
        <taxon>Teratosphaeriaceae</taxon>
        <taxon>Baudoinia</taxon>
    </lineage>
</organism>
<protein>
    <submittedName>
        <fullName evidence="2">Uncharacterized protein</fullName>
    </submittedName>
</protein>
<dbReference type="AlphaFoldDB" id="M2N108"/>
<dbReference type="Proteomes" id="UP000011761">
    <property type="component" value="Unassembled WGS sequence"/>
</dbReference>
<reference evidence="2 3" key="1">
    <citation type="journal article" date="2012" name="PLoS Pathog.">
        <title>Diverse lifestyles and strategies of plant pathogenesis encoded in the genomes of eighteen Dothideomycetes fungi.</title>
        <authorList>
            <person name="Ohm R.A."/>
            <person name="Feau N."/>
            <person name="Henrissat B."/>
            <person name="Schoch C.L."/>
            <person name="Horwitz B.A."/>
            <person name="Barry K.W."/>
            <person name="Condon B.J."/>
            <person name="Copeland A.C."/>
            <person name="Dhillon B."/>
            <person name="Glaser F."/>
            <person name="Hesse C.N."/>
            <person name="Kosti I."/>
            <person name="LaButti K."/>
            <person name="Lindquist E.A."/>
            <person name="Lucas S."/>
            <person name="Salamov A.A."/>
            <person name="Bradshaw R.E."/>
            <person name="Ciuffetti L."/>
            <person name="Hamelin R.C."/>
            <person name="Kema G.H.J."/>
            <person name="Lawrence C."/>
            <person name="Scott J.A."/>
            <person name="Spatafora J.W."/>
            <person name="Turgeon B.G."/>
            <person name="de Wit P.J.G.M."/>
            <person name="Zhong S."/>
            <person name="Goodwin S.B."/>
            <person name="Grigoriev I.V."/>
        </authorList>
    </citation>
    <scope>NUCLEOTIDE SEQUENCE [LARGE SCALE GENOMIC DNA]</scope>
    <source>
        <strain evidence="2 3">UAMH 10762</strain>
    </source>
</reference>
<dbReference type="EMBL" id="KB445561">
    <property type="protein sequence ID" value="EMC92594.1"/>
    <property type="molecule type" value="Genomic_DNA"/>
</dbReference>
<evidence type="ECO:0000313" key="2">
    <source>
        <dbReference type="EMBL" id="EMC92594.1"/>
    </source>
</evidence>
<evidence type="ECO:0000313" key="3">
    <source>
        <dbReference type="Proteomes" id="UP000011761"/>
    </source>
</evidence>
<dbReference type="RefSeq" id="XP_007680011.1">
    <property type="nucleotide sequence ID" value="XM_007681821.1"/>
</dbReference>
<name>M2N108_BAUPA</name>
<accession>M2N108</accession>
<dbReference type="KEGG" id="bcom:BAUCODRAFT_125579"/>
<feature type="compositionally biased region" description="Polar residues" evidence="1">
    <location>
        <begin position="167"/>
        <end position="180"/>
    </location>
</feature>
<evidence type="ECO:0000256" key="1">
    <source>
        <dbReference type="SAM" id="MobiDB-lite"/>
    </source>
</evidence>
<keyword evidence="3" id="KW-1185">Reference proteome</keyword>
<feature type="compositionally biased region" description="Low complexity" evidence="1">
    <location>
        <begin position="181"/>
        <end position="209"/>
    </location>
</feature>
<dbReference type="HOGENOM" id="CLU_737670_0_0_1"/>
<proteinExistence type="predicted"/>